<dbReference type="InterPro" id="IPR029460">
    <property type="entry name" value="DNAPol_HHH"/>
</dbReference>
<dbReference type="Gene3D" id="3.20.20.140">
    <property type="entry name" value="Metal-dependent hydrolases"/>
    <property type="match status" value="1"/>
</dbReference>
<evidence type="ECO:0000256" key="1">
    <source>
        <dbReference type="ARBA" id="ARBA00012417"/>
    </source>
</evidence>
<accession>A0ABZ2RNA3</accession>
<dbReference type="EMBL" id="CP148066">
    <property type="protein sequence ID" value="WXL28471.1"/>
    <property type="molecule type" value="Genomic_DNA"/>
</dbReference>
<sequence length="992" mass="114586">MKLINLHTNTTFSFLESTIELDNLLNWAQKNSIEYLTITEHNNMLSYASFCIKARAKNIKTIYGIDIDAYHDDTDFRVILLAKNNSGLKEIFKLNFKQFQGDKIEFSQLENIPDIVLIDHPTKGYFKKYKKFLSNASNFYVGIDLRTYEDKNLNLDEANFLLVNENRIFDILENKTLDTLNWIKTQQTVKNFNTSIMSDIETDDPKLIQLIDKTNNLAKQLVINIEQSKFKMPVYPNPDNISSVEYLKKIVLENINWKLKHITHNREEYIQRVKYELNVITSLGFEDYFLIIWDFIKWAKKNNISTGPGRGSAAGSLISYLMDITQIDPIEYGLLFERFLNPKRVTMPDIDIDIQDDKRHLMIEYLTEKYGIENVATIVTFSTLGTKSAMRDAARSFEIPNPVIDSLAKKIPNNVENLEEAYEKSFSFKNELLKYSNHETGNNDLMEAFNEACQIQGFYRQSGTHAAGIVISQNKIIDKVPVMINSVNHLQTQLSMDYLETFGLLKIDILGLRTLTIINEILSEVWKIKPDFDIEKIPLNDKKTFDLLTMAKTAGIFQLESPGMRSTLLKVKVSDLNDIVAIISLFRPGTMEHISTYAKRKNKQESIPVVNEVFDEVTKDTYGIMVYQEQILKLVQRISKMDYAEADLLRRAISKKKIEEFEKFKVVFVQKAIANGYDEEFALGVFENIEKFAGYGFNKSHAVSYALITYRMAYLKAHYPLQFYSAIISSSINSLETLNKYCLEAQELGIEIFSPSLNDSMDISVIKNNKIYLPFGMVKGLGKVTESQIINEKQKNGPYKNLLEAILRLKSAGLGDEKIKMLVNASILREFDTQTNIIKNLENSTEFKFEILNAFDSKTKTIYWDKVNWNVQTHKFLQDFDQESINEINYLGRCYNISKTKKYESPNNRLIDIHEGTQHRIAVYVNETKNRISKTNKQFIIVTLSDSSATIDCFVWDSTSDIKDYAGKMIWVDILKTQRGDWKISNWKEINE</sequence>
<dbReference type="PANTHER" id="PTHR32294">
    <property type="entry name" value="DNA POLYMERASE III SUBUNIT ALPHA"/>
    <property type="match status" value="1"/>
</dbReference>
<dbReference type="SUPFAM" id="SSF89550">
    <property type="entry name" value="PHP domain-like"/>
    <property type="match status" value="1"/>
</dbReference>
<dbReference type="Pfam" id="PF14579">
    <property type="entry name" value="HHH_6"/>
    <property type="match status" value="1"/>
</dbReference>
<keyword evidence="2 8" id="KW-0808">Transferase</keyword>
<protein>
    <recommendedName>
        <fullName evidence="1">DNA-directed DNA polymerase</fullName>
        <ecNumber evidence="1">2.7.7.7</ecNumber>
    </recommendedName>
</protein>
<evidence type="ECO:0000256" key="6">
    <source>
        <dbReference type="ARBA" id="ARBA00049244"/>
    </source>
</evidence>
<dbReference type="EC" id="2.7.7.7" evidence="1"/>
<dbReference type="CDD" id="cd04485">
    <property type="entry name" value="DnaE_OBF"/>
    <property type="match status" value="1"/>
</dbReference>
<dbReference type="InterPro" id="IPR004805">
    <property type="entry name" value="DnaE2/DnaE/PolC"/>
</dbReference>
<organism evidence="8 9">
    <name type="scientific">[Mycoplasma] gypis</name>
    <dbReference type="NCBI Taxonomy" id="92404"/>
    <lineage>
        <taxon>Bacteria</taxon>
        <taxon>Bacillati</taxon>
        <taxon>Mycoplasmatota</taxon>
        <taxon>Mycoplasmoidales</taxon>
        <taxon>Metamycoplasmataceae</taxon>
        <taxon>Metamycoplasma</taxon>
    </lineage>
</organism>
<dbReference type="RefSeq" id="WP_205499562.1">
    <property type="nucleotide sequence ID" value="NZ_CP148066.1"/>
</dbReference>
<dbReference type="GO" id="GO:0003887">
    <property type="term" value="F:DNA-directed DNA polymerase activity"/>
    <property type="evidence" value="ECO:0007669"/>
    <property type="project" value="UniProtKB-EC"/>
</dbReference>
<keyword evidence="4" id="KW-0235">DNA replication</keyword>
<dbReference type="SMART" id="SM00481">
    <property type="entry name" value="POLIIIAc"/>
    <property type="match status" value="1"/>
</dbReference>
<dbReference type="InterPro" id="IPR016195">
    <property type="entry name" value="Pol/histidinol_Pase-like"/>
</dbReference>
<evidence type="ECO:0000256" key="4">
    <source>
        <dbReference type="ARBA" id="ARBA00022705"/>
    </source>
</evidence>
<keyword evidence="9" id="KW-1185">Reference proteome</keyword>
<dbReference type="PANTHER" id="PTHR32294:SF0">
    <property type="entry name" value="DNA POLYMERASE III SUBUNIT ALPHA"/>
    <property type="match status" value="1"/>
</dbReference>
<feature type="domain" description="Polymerase/histidinol phosphatase N-terminal" evidence="7">
    <location>
        <begin position="4"/>
        <end position="71"/>
    </location>
</feature>
<name>A0ABZ2RNA3_9BACT</name>
<evidence type="ECO:0000313" key="9">
    <source>
        <dbReference type="Proteomes" id="UP001460679"/>
    </source>
</evidence>
<proteinExistence type="predicted"/>
<dbReference type="Proteomes" id="UP001460679">
    <property type="component" value="Chromosome"/>
</dbReference>
<dbReference type="InterPro" id="IPR040982">
    <property type="entry name" value="DNA_pol3_finger"/>
</dbReference>
<dbReference type="Pfam" id="PF17657">
    <property type="entry name" value="DNA_pol3_finger"/>
    <property type="match status" value="1"/>
</dbReference>
<dbReference type="InterPro" id="IPR041931">
    <property type="entry name" value="DNA_pol3_alpha_thumb_dom"/>
</dbReference>
<dbReference type="Gene3D" id="1.10.150.870">
    <property type="match status" value="1"/>
</dbReference>
<evidence type="ECO:0000256" key="2">
    <source>
        <dbReference type="ARBA" id="ARBA00022679"/>
    </source>
</evidence>
<dbReference type="NCBIfam" id="TIGR00594">
    <property type="entry name" value="polc"/>
    <property type="match status" value="1"/>
</dbReference>
<dbReference type="Pfam" id="PF07733">
    <property type="entry name" value="DNA_pol3_alpha"/>
    <property type="match status" value="1"/>
</dbReference>
<keyword evidence="5" id="KW-0239">DNA-directed DNA polymerase</keyword>
<evidence type="ECO:0000256" key="5">
    <source>
        <dbReference type="ARBA" id="ARBA00022932"/>
    </source>
</evidence>
<dbReference type="InterPro" id="IPR003141">
    <property type="entry name" value="Pol/His_phosphatase_N"/>
</dbReference>
<evidence type="ECO:0000259" key="7">
    <source>
        <dbReference type="SMART" id="SM00481"/>
    </source>
</evidence>
<keyword evidence="3 8" id="KW-0548">Nucleotidyltransferase</keyword>
<gene>
    <name evidence="8" type="primary">dnaE</name>
    <name evidence="8" type="ORF">WG616_00340</name>
</gene>
<comment type="catalytic activity">
    <reaction evidence="6">
        <text>DNA(n) + a 2'-deoxyribonucleoside 5'-triphosphate = DNA(n+1) + diphosphate</text>
        <dbReference type="Rhea" id="RHEA:22508"/>
        <dbReference type="Rhea" id="RHEA-COMP:17339"/>
        <dbReference type="Rhea" id="RHEA-COMP:17340"/>
        <dbReference type="ChEBI" id="CHEBI:33019"/>
        <dbReference type="ChEBI" id="CHEBI:61560"/>
        <dbReference type="ChEBI" id="CHEBI:173112"/>
        <dbReference type="EC" id="2.7.7.7"/>
    </reaction>
</comment>
<evidence type="ECO:0000256" key="3">
    <source>
        <dbReference type="ARBA" id="ARBA00022695"/>
    </source>
</evidence>
<dbReference type="InterPro" id="IPR011708">
    <property type="entry name" value="DNA_pol3_alpha_NTPase_dom"/>
</dbReference>
<dbReference type="Pfam" id="PF02811">
    <property type="entry name" value="PHP"/>
    <property type="match status" value="1"/>
</dbReference>
<dbReference type="Gene3D" id="1.10.10.1600">
    <property type="entry name" value="Bacterial DNA polymerase III alpha subunit, thumb domain"/>
    <property type="match status" value="1"/>
</dbReference>
<reference evidence="8" key="1">
    <citation type="submission" date="2024-03" db="EMBL/GenBank/DDBJ databases">
        <title>Complete genome sequence of Mycoplasma gypis type strain B1/T1.</title>
        <authorList>
            <person name="Spergser J."/>
        </authorList>
    </citation>
    <scope>NUCLEOTIDE SEQUENCE [LARGE SCALE GENOMIC DNA]</scope>
    <source>
        <strain evidence="8">B1/T1</strain>
    </source>
</reference>
<dbReference type="InterPro" id="IPR004013">
    <property type="entry name" value="PHP_dom"/>
</dbReference>
<evidence type="ECO:0000313" key="8">
    <source>
        <dbReference type="EMBL" id="WXL28471.1"/>
    </source>
</evidence>